<dbReference type="AlphaFoldDB" id="A0A1Q8V477"/>
<dbReference type="EMBL" id="MSKJ01000044">
    <property type="protein sequence ID" value="OLO42929.1"/>
    <property type="molecule type" value="Genomic_DNA"/>
</dbReference>
<dbReference type="InterPro" id="IPR010985">
    <property type="entry name" value="Ribbon_hlx_hlx"/>
</dbReference>
<evidence type="ECO:0000313" key="1">
    <source>
        <dbReference type="EMBL" id="OLO42929.1"/>
    </source>
</evidence>
<protein>
    <submittedName>
        <fullName evidence="1">Antitoxin</fullName>
    </submittedName>
</protein>
<dbReference type="GO" id="GO:0006355">
    <property type="term" value="P:regulation of DNA-templated transcription"/>
    <property type="evidence" value="ECO:0007669"/>
    <property type="project" value="InterPro"/>
</dbReference>
<reference evidence="1 2" key="1">
    <citation type="submission" date="2016-12" db="EMBL/GenBank/DDBJ databases">
        <title>Genomic Comparison of strains in the 'Actinomyces naeslundii' Group.</title>
        <authorList>
            <person name="Mughal S.R."/>
            <person name="Do T."/>
            <person name="Gilbert S.C."/>
            <person name="Witherden E.A."/>
            <person name="Didelot X."/>
            <person name="Beighton D."/>
        </authorList>
    </citation>
    <scope>NUCLEOTIDE SEQUENCE [LARGE SCALE GENOMIC DNA]</scope>
    <source>
        <strain evidence="1 2">CCUG 33920</strain>
    </source>
</reference>
<name>A0A1Q8V477_9ACTO</name>
<dbReference type="Proteomes" id="UP000186857">
    <property type="component" value="Unassembled WGS sequence"/>
</dbReference>
<dbReference type="OrthoDB" id="3692970at2"/>
<proteinExistence type="predicted"/>
<comment type="caution">
    <text evidence="1">The sequence shown here is derived from an EMBL/GenBank/DDBJ whole genome shotgun (WGS) entry which is preliminary data.</text>
</comment>
<accession>A0A1Q8V477</accession>
<sequence>MKLSVSLSESDLILLDRCVERDGLASRSAGIQNAIRLLGRADLQDAYAEAWSSWDASEDATVWDSAVADGIDGGEDATR</sequence>
<evidence type="ECO:0000313" key="2">
    <source>
        <dbReference type="Proteomes" id="UP000186857"/>
    </source>
</evidence>
<gene>
    <name evidence="1" type="ORF">BKH29_12600</name>
</gene>
<dbReference type="SUPFAM" id="SSF47598">
    <property type="entry name" value="Ribbon-helix-helix"/>
    <property type="match status" value="1"/>
</dbReference>
<organism evidence="1 2">
    <name type="scientific">Actinomyces oris</name>
    <dbReference type="NCBI Taxonomy" id="544580"/>
    <lineage>
        <taxon>Bacteria</taxon>
        <taxon>Bacillati</taxon>
        <taxon>Actinomycetota</taxon>
        <taxon>Actinomycetes</taxon>
        <taxon>Actinomycetales</taxon>
        <taxon>Actinomycetaceae</taxon>
        <taxon>Actinomyces</taxon>
    </lineage>
</organism>